<comment type="caution">
    <text evidence="1">The sequence shown here is derived from an EMBL/GenBank/DDBJ whole genome shotgun (WGS) entry which is preliminary data.</text>
</comment>
<evidence type="ECO:0000313" key="2">
    <source>
        <dbReference type="Proteomes" id="UP000676336"/>
    </source>
</evidence>
<proteinExistence type="predicted"/>
<protein>
    <submittedName>
        <fullName evidence="1">Uncharacterized protein</fullName>
    </submittedName>
</protein>
<name>A0A8S2VN20_9BILA</name>
<dbReference type="EMBL" id="CAJOBI010058700">
    <property type="protein sequence ID" value="CAF4405996.1"/>
    <property type="molecule type" value="Genomic_DNA"/>
</dbReference>
<dbReference type="Proteomes" id="UP000676336">
    <property type="component" value="Unassembled WGS sequence"/>
</dbReference>
<organism evidence="1 2">
    <name type="scientific">Rotaria magnacalcarata</name>
    <dbReference type="NCBI Taxonomy" id="392030"/>
    <lineage>
        <taxon>Eukaryota</taxon>
        <taxon>Metazoa</taxon>
        <taxon>Spiralia</taxon>
        <taxon>Gnathifera</taxon>
        <taxon>Rotifera</taxon>
        <taxon>Eurotatoria</taxon>
        <taxon>Bdelloidea</taxon>
        <taxon>Philodinida</taxon>
        <taxon>Philodinidae</taxon>
        <taxon>Rotaria</taxon>
    </lineage>
</organism>
<reference evidence="1" key="1">
    <citation type="submission" date="2021-02" db="EMBL/GenBank/DDBJ databases">
        <authorList>
            <person name="Nowell W R."/>
        </authorList>
    </citation>
    <scope>NUCLEOTIDE SEQUENCE</scope>
</reference>
<accession>A0A8S2VN20</accession>
<dbReference type="AlphaFoldDB" id="A0A8S2VN20"/>
<sequence>GQLMGVVALFLSETPVLQFNVSRYTVALREAMNNLKPNNPAALDPLRQAINDFDTTANDFMRRSKLIDFEK</sequence>
<feature type="non-terminal residue" evidence="1">
    <location>
        <position position="1"/>
    </location>
</feature>
<gene>
    <name evidence="1" type="ORF">SMN809_LOCUS30666</name>
</gene>
<evidence type="ECO:0000313" key="1">
    <source>
        <dbReference type="EMBL" id="CAF4405996.1"/>
    </source>
</evidence>